<name>A0A2V4RG02_9PROT</name>
<dbReference type="Pfam" id="PF13795">
    <property type="entry name" value="HupE_UreJ_2"/>
    <property type="match status" value="1"/>
</dbReference>
<keyword evidence="1" id="KW-1133">Transmembrane helix</keyword>
<feature type="transmembrane region" description="Helical" evidence="1">
    <location>
        <begin position="28"/>
        <end position="49"/>
    </location>
</feature>
<protein>
    <recommendedName>
        <fullName evidence="4">HupE / UreJ protein</fullName>
    </recommendedName>
</protein>
<feature type="transmembrane region" description="Helical" evidence="1">
    <location>
        <begin position="207"/>
        <end position="229"/>
    </location>
</feature>
<feature type="transmembrane region" description="Helical" evidence="1">
    <location>
        <begin position="265"/>
        <end position="284"/>
    </location>
</feature>
<proteinExistence type="predicted"/>
<organism evidence="2 3">
    <name type="scientific">Komagataeibacter swingsii</name>
    <dbReference type="NCBI Taxonomy" id="215220"/>
    <lineage>
        <taxon>Bacteria</taxon>
        <taxon>Pseudomonadati</taxon>
        <taxon>Pseudomonadota</taxon>
        <taxon>Alphaproteobacteria</taxon>
        <taxon>Acetobacterales</taxon>
        <taxon>Acetobacteraceae</taxon>
        <taxon>Komagataeibacter</taxon>
    </lineage>
</organism>
<sequence length="365" mass="39010">MTPSQPRLPVCGGAMTSLFRNRRFTGRISALALNLAFVAAVLLTLTGVAKADVFNAGDFSFTRGATAGTYVLTVDLPRTVMTPDPLTLPAGCAETQREETGSGGRLGIAISLHCDRPLTENDRIGTPWRLDGARFQSALSADHARHPLELEAGRAILPVAMGMPVERSLIAAARAYLDHGIMHILTGWDHLTFVLCLCMLTGGSRLLLLITTFTIGHSISLVLSFLHVVNVPEPPVEAVIALSIMFMAQEGILAAHRPVTAAFPLARYAFVVGSFGLLHGLGFADALKEIGVAPHERLVALVSFNIGVEIGQLIFVAIVETTFWLCRSIGVSQQTRSLLLYAAGSLGAFWMIDRIASIFGLVAAL</sequence>
<keyword evidence="1" id="KW-0812">Transmembrane</keyword>
<comment type="caution">
    <text evidence="2">The sequence shown here is derived from an EMBL/GenBank/DDBJ whole genome shotgun (WGS) entry which is preliminary data.</text>
</comment>
<feature type="transmembrane region" description="Helical" evidence="1">
    <location>
        <begin position="304"/>
        <end position="326"/>
    </location>
</feature>
<evidence type="ECO:0008006" key="4">
    <source>
        <dbReference type="Google" id="ProtNLM"/>
    </source>
</evidence>
<reference evidence="2 3" key="1">
    <citation type="submission" date="2017-07" db="EMBL/GenBank/DDBJ databases">
        <title>A draft genome sequence of Komagataeibacter swingsii LMG 22125.</title>
        <authorList>
            <person name="Skraban J."/>
            <person name="Cleenwerck I."/>
            <person name="Vandamme P."/>
            <person name="Trcek J."/>
        </authorList>
    </citation>
    <scope>NUCLEOTIDE SEQUENCE [LARGE SCALE GENOMIC DNA]</scope>
    <source>
        <strain evidence="2 3">LMG 22125</strain>
    </source>
</reference>
<evidence type="ECO:0000313" key="3">
    <source>
        <dbReference type="Proteomes" id="UP000247371"/>
    </source>
</evidence>
<evidence type="ECO:0000256" key="1">
    <source>
        <dbReference type="SAM" id="Phobius"/>
    </source>
</evidence>
<dbReference type="InterPro" id="IPR032809">
    <property type="entry name" value="Put_HupE_UreJ"/>
</dbReference>
<dbReference type="Proteomes" id="UP000247371">
    <property type="component" value="Unassembled WGS sequence"/>
</dbReference>
<accession>A0A2V4RG02</accession>
<dbReference type="AlphaFoldDB" id="A0A2V4RG02"/>
<feature type="transmembrane region" description="Helical" evidence="1">
    <location>
        <begin position="235"/>
        <end position="253"/>
    </location>
</feature>
<feature type="transmembrane region" description="Helical" evidence="1">
    <location>
        <begin position="338"/>
        <end position="364"/>
    </location>
</feature>
<evidence type="ECO:0000313" key="2">
    <source>
        <dbReference type="EMBL" id="PYD68906.1"/>
    </source>
</evidence>
<keyword evidence="1" id="KW-0472">Membrane</keyword>
<keyword evidence="3" id="KW-1185">Reference proteome</keyword>
<dbReference type="EMBL" id="NKUB01000018">
    <property type="protein sequence ID" value="PYD68906.1"/>
    <property type="molecule type" value="Genomic_DNA"/>
</dbReference>
<gene>
    <name evidence="2" type="ORF">CFR76_12480</name>
</gene>